<comment type="caution">
    <text evidence="2">The sequence shown here is derived from an EMBL/GenBank/DDBJ whole genome shotgun (WGS) entry which is preliminary data.</text>
</comment>
<dbReference type="Proteomes" id="UP001558613">
    <property type="component" value="Unassembled WGS sequence"/>
</dbReference>
<evidence type="ECO:0000256" key="1">
    <source>
        <dbReference type="SAM" id="SignalP"/>
    </source>
</evidence>
<evidence type="ECO:0000313" key="2">
    <source>
        <dbReference type="EMBL" id="KAL1251569.1"/>
    </source>
</evidence>
<name>A0ABR3LF90_9TELE</name>
<feature type="chain" id="PRO_5047011586" description="Immunoglobulin V-set domain-containing protein" evidence="1">
    <location>
        <begin position="21"/>
        <end position="133"/>
    </location>
</feature>
<accession>A0ABR3LF90</accession>
<keyword evidence="1" id="KW-0732">Signal</keyword>
<dbReference type="EMBL" id="JAYMGO010000022">
    <property type="protein sequence ID" value="KAL1251569.1"/>
    <property type="molecule type" value="Genomic_DNA"/>
</dbReference>
<proteinExistence type="predicted"/>
<evidence type="ECO:0008006" key="4">
    <source>
        <dbReference type="Google" id="ProtNLM"/>
    </source>
</evidence>
<feature type="signal peptide" evidence="1">
    <location>
        <begin position="1"/>
        <end position="20"/>
    </location>
</feature>
<evidence type="ECO:0000313" key="3">
    <source>
        <dbReference type="Proteomes" id="UP001558613"/>
    </source>
</evidence>
<sequence length="133" mass="15171">MKTLLLSMLCLFVWNQSTEALTDQQVVLGQNATLSCEFKCNAAIWFLLKLPARPMMILRTFASNDKTETDYYDENFRNKYLEVTVSDCTPLKPDVKFGERDRGITSIQSNGTVVPPQIPLTDPEYLDVQPNFL</sequence>
<organism evidence="2 3">
    <name type="scientific">Cirrhinus molitorella</name>
    <name type="common">mud carp</name>
    <dbReference type="NCBI Taxonomy" id="172907"/>
    <lineage>
        <taxon>Eukaryota</taxon>
        <taxon>Metazoa</taxon>
        <taxon>Chordata</taxon>
        <taxon>Craniata</taxon>
        <taxon>Vertebrata</taxon>
        <taxon>Euteleostomi</taxon>
        <taxon>Actinopterygii</taxon>
        <taxon>Neopterygii</taxon>
        <taxon>Teleostei</taxon>
        <taxon>Ostariophysi</taxon>
        <taxon>Cypriniformes</taxon>
        <taxon>Cyprinidae</taxon>
        <taxon>Labeoninae</taxon>
        <taxon>Labeonini</taxon>
        <taxon>Cirrhinus</taxon>
    </lineage>
</organism>
<keyword evidence="3" id="KW-1185">Reference proteome</keyword>
<protein>
    <recommendedName>
        <fullName evidence="4">Immunoglobulin V-set domain-containing protein</fullName>
    </recommendedName>
</protein>
<gene>
    <name evidence="2" type="ORF">QQF64_019365</name>
</gene>
<reference evidence="2 3" key="1">
    <citation type="submission" date="2023-09" db="EMBL/GenBank/DDBJ databases">
        <authorList>
            <person name="Wang M."/>
        </authorList>
    </citation>
    <scope>NUCLEOTIDE SEQUENCE [LARGE SCALE GENOMIC DNA]</scope>
    <source>
        <strain evidence="2">GT-2023</strain>
        <tissue evidence="2">Liver</tissue>
    </source>
</reference>